<gene>
    <name evidence="1" type="ORF">F3K02_09845</name>
</gene>
<keyword evidence="2" id="KW-1185">Reference proteome</keyword>
<organism evidence="1 2">
    <name type="scientific">Hydrogenophaga aromaticivorans</name>
    <dbReference type="NCBI Taxonomy" id="2610898"/>
    <lineage>
        <taxon>Bacteria</taxon>
        <taxon>Pseudomonadati</taxon>
        <taxon>Pseudomonadota</taxon>
        <taxon>Betaproteobacteria</taxon>
        <taxon>Burkholderiales</taxon>
        <taxon>Comamonadaceae</taxon>
        <taxon>Hydrogenophaga</taxon>
    </lineage>
</organism>
<name>A0A7Y8GVB1_9BURK</name>
<evidence type="ECO:0000313" key="1">
    <source>
        <dbReference type="EMBL" id="NWF45546.1"/>
    </source>
</evidence>
<dbReference type="RefSeq" id="WP_177135459.1">
    <property type="nucleotide sequence ID" value="NZ_VYGV01000007.1"/>
</dbReference>
<reference evidence="1 2" key="1">
    <citation type="submission" date="2019-09" db="EMBL/GenBank/DDBJ databases">
        <title>Hydrogenophaga aromatica sp. nov., isolated from a para-xylene-degrading enrichment culture.</title>
        <authorList>
            <person name="Tancsics A."/>
            <person name="Banerjee S."/>
        </authorList>
    </citation>
    <scope>NUCLEOTIDE SEQUENCE [LARGE SCALE GENOMIC DNA]</scope>
    <source>
        <strain evidence="1 2">D2P1</strain>
    </source>
</reference>
<sequence length="277" mass="30658">MESAFSPEPPPLNRQHHRRLRDIYRSAGWPCADMVEVELLAAGLLERRVSADGHETLRVTDAGIQTLARVFASNKAARTPHEALVEQVAVAMTRAGRLAWRGLMLRVPLPRALLLGEAAAPMAAEPAPGWAAQLAVFESEATTHPNEPQHAWCMACPDVFSIRRSSVESYLEPVVHEIKVSRADLLGDLKKPAKRAAYLEMASACWYVLGHDARGRPIAQPEEVPPECGVMYARDGELSIAREAPRRAIERLPFHVWMTLAQTEPAVRLEESGQARF</sequence>
<dbReference type="EMBL" id="VYGV01000007">
    <property type="protein sequence ID" value="NWF45546.1"/>
    <property type="molecule type" value="Genomic_DNA"/>
</dbReference>
<evidence type="ECO:0000313" key="2">
    <source>
        <dbReference type="Proteomes" id="UP000545507"/>
    </source>
</evidence>
<dbReference type="AlphaFoldDB" id="A0A7Y8GVB1"/>
<dbReference type="Proteomes" id="UP000545507">
    <property type="component" value="Unassembled WGS sequence"/>
</dbReference>
<accession>A0A7Y8GVB1</accession>
<comment type="caution">
    <text evidence="1">The sequence shown here is derived from an EMBL/GenBank/DDBJ whole genome shotgun (WGS) entry which is preliminary data.</text>
</comment>
<protein>
    <submittedName>
        <fullName evidence="1">Uncharacterized protein</fullName>
    </submittedName>
</protein>
<proteinExistence type="predicted"/>